<dbReference type="GeneID" id="89936109"/>
<dbReference type="GO" id="GO:0016491">
    <property type="term" value="F:oxidoreductase activity"/>
    <property type="evidence" value="ECO:0007669"/>
    <property type="project" value="UniProtKB-KW"/>
</dbReference>
<evidence type="ECO:0000256" key="4">
    <source>
        <dbReference type="SAM" id="SignalP"/>
    </source>
</evidence>
<feature type="domain" description="FAD/NAD(P)-binding" evidence="5">
    <location>
        <begin position="29"/>
        <end position="342"/>
    </location>
</feature>
<feature type="chain" id="PRO_5042995255" evidence="4">
    <location>
        <begin position="19"/>
        <end position="400"/>
    </location>
</feature>
<dbReference type="PANTHER" id="PTHR48105">
    <property type="entry name" value="THIOREDOXIN REDUCTASE 1-RELATED-RELATED"/>
    <property type="match status" value="1"/>
</dbReference>
<dbReference type="GO" id="GO:0097237">
    <property type="term" value="P:cellular response to toxic substance"/>
    <property type="evidence" value="ECO:0007669"/>
    <property type="project" value="UniProtKB-ARBA"/>
</dbReference>
<gene>
    <name evidence="6" type="ORF">N656DRAFT_714546</name>
</gene>
<dbReference type="Proteomes" id="UP001302812">
    <property type="component" value="Unassembled WGS sequence"/>
</dbReference>
<organism evidence="6 7">
    <name type="scientific">Canariomyces notabilis</name>
    <dbReference type="NCBI Taxonomy" id="2074819"/>
    <lineage>
        <taxon>Eukaryota</taxon>
        <taxon>Fungi</taxon>
        <taxon>Dikarya</taxon>
        <taxon>Ascomycota</taxon>
        <taxon>Pezizomycotina</taxon>
        <taxon>Sordariomycetes</taxon>
        <taxon>Sordariomycetidae</taxon>
        <taxon>Sordariales</taxon>
        <taxon>Chaetomiaceae</taxon>
        <taxon>Canariomyces</taxon>
    </lineage>
</organism>
<dbReference type="InterPro" id="IPR050097">
    <property type="entry name" value="Ferredoxin-NADP_redctase_2"/>
</dbReference>
<name>A0AAN6QH38_9PEZI</name>
<reference evidence="6" key="1">
    <citation type="journal article" date="2023" name="Mol. Phylogenet. Evol.">
        <title>Genome-scale phylogeny and comparative genomics of the fungal order Sordariales.</title>
        <authorList>
            <person name="Hensen N."/>
            <person name="Bonometti L."/>
            <person name="Westerberg I."/>
            <person name="Brannstrom I.O."/>
            <person name="Guillou S."/>
            <person name="Cros-Aarteil S."/>
            <person name="Calhoun S."/>
            <person name="Haridas S."/>
            <person name="Kuo A."/>
            <person name="Mondo S."/>
            <person name="Pangilinan J."/>
            <person name="Riley R."/>
            <person name="LaButti K."/>
            <person name="Andreopoulos B."/>
            <person name="Lipzen A."/>
            <person name="Chen C."/>
            <person name="Yan M."/>
            <person name="Daum C."/>
            <person name="Ng V."/>
            <person name="Clum A."/>
            <person name="Steindorff A."/>
            <person name="Ohm R.A."/>
            <person name="Martin F."/>
            <person name="Silar P."/>
            <person name="Natvig D.O."/>
            <person name="Lalanne C."/>
            <person name="Gautier V."/>
            <person name="Ament-Velasquez S.L."/>
            <person name="Kruys A."/>
            <person name="Hutchinson M.I."/>
            <person name="Powell A.J."/>
            <person name="Barry K."/>
            <person name="Miller A.N."/>
            <person name="Grigoriev I.V."/>
            <person name="Debuchy R."/>
            <person name="Gladieux P."/>
            <person name="Hiltunen Thoren M."/>
            <person name="Johannesson H."/>
        </authorList>
    </citation>
    <scope>NUCLEOTIDE SEQUENCE</scope>
    <source>
        <strain evidence="6">CBS 508.74</strain>
    </source>
</reference>
<sequence>MRFLSALVSAALVPLASSAVVPRQIPINYDAVIVGGGPAGLSALSGLARVRRNVLLIDSGEYRNGPTRHMHDVVGFDGVTPAYFRWAAREQISHYETVTMTNGTVTDIVPGDDQNSFFVVSSTDPVSNEQRRVTARKIVLATGLRDLLPDTPGLRENWGKGIFWCPWCDGHEHANQSLGLLGSLDNVPAAVREMVTLNSDIIAFVNGTDTEEMRNITEAKSPQWERYLQIHGVRIDNRTITAITRLRNGTDGTEDPSLPTHPEYDLFRVDFSEGDPVERAAFLVSYPSEQTSKVGEQMGVHLYGGRLAADPSAGLVTNIPGVYAIGDANSDNVTNVPHALFSGKRTAVYLHVRLAREGAEKELSEAEVVKREIDHEARSLWGEVNGNPGDLLYAGPFDGP</sequence>
<keyword evidence="7" id="KW-1185">Reference proteome</keyword>
<reference evidence="6" key="2">
    <citation type="submission" date="2023-05" db="EMBL/GenBank/DDBJ databases">
        <authorList>
            <consortium name="Lawrence Berkeley National Laboratory"/>
            <person name="Steindorff A."/>
            <person name="Hensen N."/>
            <person name="Bonometti L."/>
            <person name="Westerberg I."/>
            <person name="Brannstrom I.O."/>
            <person name="Guillou S."/>
            <person name="Cros-Aarteil S."/>
            <person name="Calhoun S."/>
            <person name="Haridas S."/>
            <person name="Kuo A."/>
            <person name="Mondo S."/>
            <person name="Pangilinan J."/>
            <person name="Riley R."/>
            <person name="Labutti K."/>
            <person name="Andreopoulos B."/>
            <person name="Lipzen A."/>
            <person name="Chen C."/>
            <person name="Yanf M."/>
            <person name="Daum C."/>
            <person name="Ng V."/>
            <person name="Clum A."/>
            <person name="Ohm R."/>
            <person name="Martin F."/>
            <person name="Silar P."/>
            <person name="Natvig D."/>
            <person name="Lalanne C."/>
            <person name="Gautier V."/>
            <person name="Ament-Velasquez S.L."/>
            <person name="Kruys A."/>
            <person name="Hutchinson M.I."/>
            <person name="Powell A.J."/>
            <person name="Barry K."/>
            <person name="Miller A.N."/>
            <person name="Grigoriev I.V."/>
            <person name="Debuchy R."/>
            <person name="Gladieux P."/>
            <person name="Thoren M.H."/>
            <person name="Johannesson H."/>
        </authorList>
    </citation>
    <scope>NUCLEOTIDE SEQUENCE</scope>
    <source>
        <strain evidence="6">CBS 508.74</strain>
    </source>
</reference>
<dbReference type="Pfam" id="PF07992">
    <property type="entry name" value="Pyr_redox_2"/>
    <property type="match status" value="1"/>
</dbReference>
<dbReference type="PRINTS" id="PR00368">
    <property type="entry name" value="FADPNR"/>
</dbReference>
<dbReference type="EMBL" id="MU853352">
    <property type="protein sequence ID" value="KAK4110130.1"/>
    <property type="molecule type" value="Genomic_DNA"/>
</dbReference>
<dbReference type="InterPro" id="IPR023753">
    <property type="entry name" value="FAD/NAD-binding_dom"/>
</dbReference>
<evidence type="ECO:0000256" key="2">
    <source>
        <dbReference type="ARBA" id="ARBA00022630"/>
    </source>
</evidence>
<evidence type="ECO:0000313" key="6">
    <source>
        <dbReference type="EMBL" id="KAK4110130.1"/>
    </source>
</evidence>
<proteinExistence type="inferred from homology"/>
<dbReference type="Gene3D" id="3.50.50.60">
    <property type="entry name" value="FAD/NAD(P)-binding domain"/>
    <property type="match status" value="2"/>
</dbReference>
<comment type="caution">
    <text evidence="6">The sequence shown here is derived from an EMBL/GenBank/DDBJ whole genome shotgun (WGS) entry which is preliminary data.</text>
</comment>
<evidence type="ECO:0000256" key="1">
    <source>
        <dbReference type="ARBA" id="ARBA00009333"/>
    </source>
</evidence>
<feature type="signal peptide" evidence="4">
    <location>
        <begin position="1"/>
        <end position="18"/>
    </location>
</feature>
<evidence type="ECO:0000259" key="5">
    <source>
        <dbReference type="Pfam" id="PF07992"/>
    </source>
</evidence>
<dbReference type="RefSeq" id="XP_064667700.1">
    <property type="nucleotide sequence ID" value="XM_064811984.1"/>
</dbReference>
<evidence type="ECO:0000256" key="3">
    <source>
        <dbReference type="ARBA" id="ARBA00023002"/>
    </source>
</evidence>
<keyword evidence="3" id="KW-0560">Oxidoreductase</keyword>
<evidence type="ECO:0000313" key="7">
    <source>
        <dbReference type="Proteomes" id="UP001302812"/>
    </source>
</evidence>
<dbReference type="AlphaFoldDB" id="A0AAN6QH38"/>
<accession>A0AAN6QH38</accession>
<dbReference type="InterPro" id="IPR036188">
    <property type="entry name" value="FAD/NAD-bd_sf"/>
</dbReference>
<dbReference type="SUPFAM" id="SSF51905">
    <property type="entry name" value="FAD/NAD(P)-binding domain"/>
    <property type="match status" value="1"/>
</dbReference>
<keyword evidence="4" id="KW-0732">Signal</keyword>
<protein>
    <submittedName>
        <fullName evidence="6">Pyridine nucleotide-disulfide oxidoreductase-like protein</fullName>
    </submittedName>
</protein>
<comment type="similarity">
    <text evidence="1">Belongs to the class-II pyridine nucleotide-disulfide oxidoreductase family.</text>
</comment>
<dbReference type="PRINTS" id="PR00469">
    <property type="entry name" value="PNDRDTASEII"/>
</dbReference>
<keyword evidence="2" id="KW-0285">Flavoprotein</keyword>